<accession>A0A1I0FBG4</accession>
<proteinExistence type="predicted"/>
<gene>
    <name evidence="2" type="ORF">SAMN05660297_02741</name>
</gene>
<dbReference type="STRING" id="426128.SAMN05660297_02741"/>
<dbReference type="Proteomes" id="UP000199568">
    <property type="component" value="Unassembled WGS sequence"/>
</dbReference>
<dbReference type="OrthoDB" id="1698671at2"/>
<dbReference type="Pfam" id="PF24032">
    <property type="entry name" value="YQBQ"/>
    <property type="match status" value="1"/>
</dbReference>
<keyword evidence="3" id="KW-1185">Reference proteome</keyword>
<dbReference type="SUPFAM" id="SSF69279">
    <property type="entry name" value="Phage tail proteins"/>
    <property type="match status" value="1"/>
</dbReference>
<evidence type="ECO:0000313" key="2">
    <source>
        <dbReference type="EMBL" id="SET55393.1"/>
    </source>
</evidence>
<sequence length="332" mass="37809">MFRLQLVKNDGSKTYDITPIVNQFSWDSTMSLVSVIDFSIIWNDARFIPTNPVEVGDLIIIYKDEIEVNRGIVVKNKQSGRSPIEYTAYDYAWYLGKSKSVYQFNNLSARQAISKILNDFGLPIGNITEMATIINKIYIQKSPAEIIQDIIKQHERQSGIKIFAEMRSGQIYIEKMRDMIVLGRFRLASNVARINVLDNPIGAERTQSIEEMRNRVKIILSKNDNYQTIALEQDTPMVSKYGLLEETFKIDEEDAAKARQAAKVLLKRLSRIHETNALNLMGDVSFKAGRLFDVVEPITGMEGRFMITNCKHEVASGFHTMNLTLTLPEDIA</sequence>
<dbReference type="InterPro" id="IPR056937">
    <property type="entry name" value="YqbQ/XkdQ"/>
</dbReference>
<protein>
    <recommendedName>
        <fullName evidence="1">YqbQ/XkdQ domain-containing protein</fullName>
    </recommendedName>
</protein>
<evidence type="ECO:0000259" key="1">
    <source>
        <dbReference type="Pfam" id="PF24032"/>
    </source>
</evidence>
<dbReference type="RefSeq" id="WP_090445194.1">
    <property type="nucleotide sequence ID" value="NZ_FOHU01000014.1"/>
</dbReference>
<feature type="domain" description="YqbQ/XkdQ" evidence="1">
    <location>
        <begin position="26"/>
        <end position="325"/>
    </location>
</feature>
<reference evidence="2 3" key="1">
    <citation type="submission" date="2016-10" db="EMBL/GenBank/DDBJ databases">
        <authorList>
            <person name="de Groot N.N."/>
        </authorList>
    </citation>
    <scope>NUCLEOTIDE SEQUENCE [LARGE SCALE GENOMIC DNA]</scope>
    <source>
        <strain evidence="2 3">DSM 18979</strain>
    </source>
</reference>
<dbReference type="AlphaFoldDB" id="A0A1I0FBG4"/>
<organism evidence="2 3">
    <name type="scientific">Natronincola peptidivorans</name>
    <dbReference type="NCBI Taxonomy" id="426128"/>
    <lineage>
        <taxon>Bacteria</taxon>
        <taxon>Bacillati</taxon>
        <taxon>Bacillota</taxon>
        <taxon>Clostridia</taxon>
        <taxon>Peptostreptococcales</taxon>
        <taxon>Natronincolaceae</taxon>
        <taxon>Natronincola</taxon>
    </lineage>
</organism>
<name>A0A1I0FBG4_9FIRM</name>
<dbReference type="EMBL" id="FOHU01000014">
    <property type="protein sequence ID" value="SET55393.1"/>
    <property type="molecule type" value="Genomic_DNA"/>
</dbReference>
<evidence type="ECO:0000313" key="3">
    <source>
        <dbReference type="Proteomes" id="UP000199568"/>
    </source>
</evidence>